<evidence type="ECO:0000256" key="5">
    <source>
        <dbReference type="RuleBase" id="RU004168"/>
    </source>
</evidence>
<dbReference type="PROSITE" id="PS00151">
    <property type="entry name" value="ACYLPHOSPHATASE_2"/>
    <property type="match status" value="1"/>
</dbReference>
<evidence type="ECO:0000256" key="3">
    <source>
        <dbReference type="ARBA" id="ARBA00047645"/>
    </source>
</evidence>
<dbReference type="RefSeq" id="WP_085852922.1">
    <property type="nucleotide sequence ID" value="NZ_FOPF01000002.1"/>
</dbReference>
<keyword evidence="4 7" id="KW-0378">Hydrolase</keyword>
<dbReference type="EMBL" id="FWFV01000002">
    <property type="protein sequence ID" value="SLN24751.1"/>
    <property type="molecule type" value="Genomic_DNA"/>
</dbReference>
<feature type="active site" evidence="4">
    <location>
        <position position="37"/>
    </location>
</feature>
<dbReference type="AlphaFoldDB" id="A0A1Y5RSY6"/>
<dbReference type="InterPro" id="IPR017968">
    <property type="entry name" value="Acylphosphatase_CS"/>
</dbReference>
<dbReference type="InterPro" id="IPR020456">
    <property type="entry name" value="Acylphosphatase"/>
</dbReference>
<sequence length="90" mass="9950">MAIARHVHVTGRVQGVGYRAWTRDEAQRLGLGGWVRNREDGSVEILLEGPEPAVAEMIQRLRDGPFAARVDDVQASDGIPEGAVDFEIRR</sequence>
<accession>A0A1Y5RSY6</accession>
<organism evidence="7 8">
    <name type="scientific">Palleronia marisminoris</name>
    <dbReference type="NCBI Taxonomy" id="315423"/>
    <lineage>
        <taxon>Bacteria</taxon>
        <taxon>Pseudomonadati</taxon>
        <taxon>Pseudomonadota</taxon>
        <taxon>Alphaproteobacteria</taxon>
        <taxon>Rhodobacterales</taxon>
        <taxon>Roseobacteraceae</taxon>
        <taxon>Palleronia</taxon>
    </lineage>
</organism>
<dbReference type="InterPro" id="IPR036046">
    <property type="entry name" value="Acylphosphatase-like_dom_sf"/>
</dbReference>
<dbReference type="Proteomes" id="UP000193870">
    <property type="component" value="Unassembled WGS sequence"/>
</dbReference>
<keyword evidence="8" id="KW-1185">Reference proteome</keyword>
<evidence type="ECO:0000256" key="4">
    <source>
        <dbReference type="PROSITE-ProRule" id="PRU00520"/>
    </source>
</evidence>
<evidence type="ECO:0000313" key="7">
    <source>
        <dbReference type="EMBL" id="SLN24751.1"/>
    </source>
</evidence>
<comment type="catalytic activity">
    <reaction evidence="3 4">
        <text>an acyl phosphate + H2O = a carboxylate + phosphate + H(+)</text>
        <dbReference type="Rhea" id="RHEA:14965"/>
        <dbReference type="ChEBI" id="CHEBI:15377"/>
        <dbReference type="ChEBI" id="CHEBI:15378"/>
        <dbReference type="ChEBI" id="CHEBI:29067"/>
        <dbReference type="ChEBI" id="CHEBI:43474"/>
        <dbReference type="ChEBI" id="CHEBI:59918"/>
        <dbReference type="EC" id="3.6.1.7"/>
    </reaction>
</comment>
<dbReference type="SUPFAM" id="SSF54975">
    <property type="entry name" value="Acylphosphatase/BLUF domain-like"/>
    <property type="match status" value="1"/>
</dbReference>
<proteinExistence type="inferred from homology"/>
<feature type="domain" description="Acylphosphatase-like" evidence="6">
    <location>
        <begin position="4"/>
        <end position="90"/>
    </location>
</feature>
<protein>
    <recommendedName>
        <fullName evidence="2 4">acylphosphatase</fullName>
        <ecNumber evidence="2 4">3.6.1.7</ecNumber>
    </recommendedName>
</protein>
<dbReference type="PANTHER" id="PTHR47268">
    <property type="entry name" value="ACYLPHOSPHATASE"/>
    <property type="match status" value="1"/>
</dbReference>
<dbReference type="NCBIfam" id="NF010996">
    <property type="entry name" value="PRK14421.1"/>
    <property type="match status" value="1"/>
</dbReference>
<dbReference type="STRING" id="315423.SAMN04488020_102395"/>
<dbReference type="Pfam" id="PF00708">
    <property type="entry name" value="Acylphosphatase"/>
    <property type="match status" value="1"/>
</dbReference>
<evidence type="ECO:0000256" key="2">
    <source>
        <dbReference type="ARBA" id="ARBA00012150"/>
    </source>
</evidence>
<evidence type="ECO:0000313" key="8">
    <source>
        <dbReference type="Proteomes" id="UP000193870"/>
    </source>
</evidence>
<dbReference type="EC" id="3.6.1.7" evidence="2 4"/>
<dbReference type="PANTHER" id="PTHR47268:SF4">
    <property type="entry name" value="ACYLPHOSPHATASE"/>
    <property type="match status" value="1"/>
</dbReference>
<feature type="active site" evidence="4">
    <location>
        <position position="19"/>
    </location>
</feature>
<gene>
    <name evidence="7" type="primary">acyP</name>
    <name evidence="7" type="ORF">PAM7066_00886</name>
</gene>
<name>A0A1Y5RSY6_9RHOB</name>
<dbReference type="Gene3D" id="3.30.70.100">
    <property type="match status" value="1"/>
</dbReference>
<comment type="similarity">
    <text evidence="1 5">Belongs to the acylphosphatase family.</text>
</comment>
<evidence type="ECO:0000259" key="6">
    <source>
        <dbReference type="PROSITE" id="PS51160"/>
    </source>
</evidence>
<reference evidence="7 8" key="1">
    <citation type="submission" date="2017-03" db="EMBL/GenBank/DDBJ databases">
        <authorList>
            <person name="Afonso C.L."/>
            <person name="Miller P.J."/>
            <person name="Scott M.A."/>
            <person name="Spackman E."/>
            <person name="Goraichik I."/>
            <person name="Dimitrov K.M."/>
            <person name="Suarez D.L."/>
            <person name="Swayne D.E."/>
        </authorList>
    </citation>
    <scope>NUCLEOTIDE SEQUENCE [LARGE SCALE GENOMIC DNA]</scope>
    <source>
        <strain evidence="7 8">CECT 7066</strain>
    </source>
</reference>
<dbReference type="GO" id="GO:0003998">
    <property type="term" value="F:acylphosphatase activity"/>
    <property type="evidence" value="ECO:0007669"/>
    <property type="project" value="UniProtKB-EC"/>
</dbReference>
<evidence type="ECO:0000256" key="1">
    <source>
        <dbReference type="ARBA" id="ARBA00005614"/>
    </source>
</evidence>
<dbReference type="PRINTS" id="PR00112">
    <property type="entry name" value="ACYLPHPHTASE"/>
</dbReference>
<dbReference type="InterPro" id="IPR001792">
    <property type="entry name" value="Acylphosphatase-like_dom"/>
</dbReference>
<dbReference type="PROSITE" id="PS51160">
    <property type="entry name" value="ACYLPHOSPHATASE_3"/>
    <property type="match status" value="1"/>
</dbReference>
<dbReference type="OrthoDB" id="5295388at2"/>